<proteinExistence type="predicted"/>
<dbReference type="CTD" id="9822213"/>
<protein>
    <submittedName>
        <fullName evidence="1">Uncharacterized protein</fullName>
    </submittedName>
</protein>
<name>A0A261BET2_CAERE</name>
<comment type="caution">
    <text evidence="1">The sequence shown here is derived from an EMBL/GenBank/DDBJ whole genome shotgun (WGS) entry which is preliminary data.</text>
</comment>
<feature type="non-terminal residue" evidence="1">
    <location>
        <position position="1"/>
    </location>
</feature>
<evidence type="ECO:0000313" key="2">
    <source>
        <dbReference type="Proteomes" id="UP000216624"/>
    </source>
</evidence>
<dbReference type="KEGG" id="crq:GCK72_024789"/>
<dbReference type="Proteomes" id="UP000216624">
    <property type="component" value="Unassembled WGS sequence"/>
</dbReference>
<sequence length="154" mass="17958">MVTTRLQIRTMVTTRPQVRKKNQTINTKLVKTKESKQSENCTPSISPNTSQVQTDTRKPRVRKTANKPPCRTARIETEQPYTPPALNPRVRLNQTKYDNFEPEIINITLPGFDLDRCMIQFVQKGVMFSDYFYSIIGNECLCERVRRWQMGSKD</sequence>
<dbReference type="HOGENOM" id="CLU_1705889_0_0_1"/>
<reference evidence="1" key="1">
    <citation type="submission" date="2017-08" db="EMBL/GenBank/DDBJ databases">
        <authorList>
            <person name="de Groot N.N."/>
        </authorList>
    </citation>
    <scope>NUCLEOTIDE SEQUENCE [LARGE SCALE GENOMIC DNA]</scope>
    <source>
        <strain evidence="1">PX439</strain>
    </source>
</reference>
<keyword evidence="2" id="KW-1185">Reference proteome</keyword>
<evidence type="ECO:0000313" key="1">
    <source>
        <dbReference type="EMBL" id="OZG08230.1"/>
    </source>
</evidence>
<accession>A0A261BET2</accession>
<dbReference type="EMBL" id="NMWX01000001">
    <property type="protein sequence ID" value="OZG08230.1"/>
    <property type="molecule type" value="Genomic_DNA"/>
</dbReference>
<gene>
    <name evidence="1" type="ORF">FL82_01451</name>
</gene>
<organism evidence="1 2">
    <name type="scientific">Caenorhabditis remanei</name>
    <name type="common">Caenorhabditis vulgaris</name>
    <dbReference type="NCBI Taxonomy" id="31234"/>
    <lineage>
        <taxon>Eukaryota</taxon>
        <taxon>Metazoa</taxon>
        <taxon>Ecdysozoa</taxon>
        <taxon>Nematoda</taxon>
        <taxon>Chromadorea</taxon>
        <taxon>Rhabditida</taxon>
        <taxon>Rhabditina</taxon>
        <taxon>Rhabditomorpha</taxon>
        <taxon>Rhabditoidea</taxon>
        <taxon>Rhabditidae</taxon>
        <taxon>Peloderinae</taxon>
        <taxon>Caenorhabditis</taxon>
    </lineage>
</organism>